<comment type="caution">
    <text evidence="14">The sequence shown here is derived from an EMBL/GenBank/DDBJ whole genome shotgun (WGS) entry which is preliminary data.</text>
</comment>
<organism evidence="14 15">
    <name type="scientific">Oedothorax gibbosus</name>
    <dbReference type="NCBI Taxonomy" id="931172"/>
    <lineage>
        <taxon>Eukaryota</taxon>
        <taxon>Metazoa</taxon>
        <taxon>Ecdysozoa</taxon>
        <taxon>Arthropoda</taxon>
        <taxon>Chelicerata</taxon>
        <taxon>Arachnida</taxon>
        <taxon>Araneae</taxon>
        <taxon>Araneomorphae</taxon>
        <taxon>Entelegynae</taxon>
        <taxon>Araneoidea</taxon>
        <taxon>Linyphiidae</taxon>
        <taxon>Erigoninae</taxon>
        <taxon>Oedothorax</taxon>
    </lineage>
</organism>
<evidence type="ECO:0000256" key="11">
    <source>
        <dbReference type="ARBA" id="ARBA00023303"/>
    </source>
</evidence>
<feature type="transmembrane region" description="Helical" evidence="12">
    <location>
        <begin position="21"/>
        <end position="42"/>
    </location>
</feature>
<evidence type="ECO:0000256" key="6">
    <source>
        <dbReference type="ARBA" id="ARBA00022868"/>
    </source>
</evidence>
<dbReference type="PANTHER" id="PTHR11893">
    <property type="entry name" value="INNEXIN"/>
    <property type="match status" value="1"/>
</dbReference>
<keyword evidence="10 12" id="KW-0472">Membrane</keyword>
<evidence type="ECO:0000256" key="4">
    <source>
        <dbReference type="ARBA" id="ARBA00022475"/>
    </source>
</evidence>
<dbReference type="InterPro" id="IPR000990">
    <property type="entry name" value="Innexin"/>
</dbReference>
<feature type="compositionally biased region" description="Basic and acidic residues" evidence="13">
    <location>
        <begin position="358"/>
        <end position="368"/>
    </location>
</feature>
<dbReference type="PANTHER" id="PTHR11893:SF40">
    <property type="entry name" value="INNEXIN SHAKING-B"/>
    <property type="match status" value="1"/>
</dbReference>
<sequence length="380" mass="44248">MFSVLESVSNLPKGQKCKIDGAVFQLHYTVTVVALIAFFAILTTRQFVGDPVNCIYSSEKIKQEAMDVYCWTHTTYTVPFWPNNSETGHPGVGQDHDPSTFRYHTYYQWVYFVLLLQAALFYAPRFLWLEWEGGRVSTLMEGLRVAALRREEKEDKVEVVLDYLLTTWSKHDWYARRYLICQGLTIVNVLAQYLLLGLFFEENFITLGFRQLHYHFQTAKETSPLYKLFPLVTMCSFKAFGETGETQTTPAICIMPLNIVNKKIYLILWFWFLILIVLSLINIGLDISLHFRSNFRGYALRSKFQFVNTDVVQLLCAKGGVGDWLLLYLLGRNLDFIVFKEVMEKLNVHFVEGDGRNLDDREHESSNEKRKKSFRSFFGI</sequence>
<feature type="transmembrane region" description="Helical" evidence="12">
    <location>
        <begin position="264"/>
        <end position="285"/>
    </location>
</feature>
<dbReference type="GO" id="GO:0034220">
    <property type="term" value="P:monoatomic ion transmembrane transport"/>
    <property type="evidence" value="ECO:0007669"/>
    <property type="project" value="UniProtKB-KW"/>
</dbReference>
<dbReference type="GO" id="GO:0005243">
    <property type="term" value="F:gap junction channel activity"/>
    <property type="evidence" value="ECO:0007669"/>
    <property type="project" value="TreeGrafter"/>
</dbReference>
<evidence type="ECO:0000313" key="15">
    <source>
        <dbReference type="Proteomes" id="UP000827092"/>
    </source>
</evidence>
<feature type="region of interest" description="Disordered" evidence="13">
    <location>
        <begin position="358"/>
        <end position="380"/>
    </location>
</feature>
<comment type="subcellular location">
    <subcellularLocation>
        <location evidence="1">Cell junction</location>
        <location evidence="1">Gap junction</location>
    </subcellularLocation>
    <subcellularLocation>
        <location evidence="2 12">Cell membrane</location>
        <topology evidence="2 12">Multi-pass membrane protein</topology>
    </subcellularLocation>
</comment>
<keyword evidence="3 12" id="KW-0813">Transport</keyword>
<proteinExistence type="inferred from homology"/>
<keyword evidence="9 12" id="KW-0406">Ion transport</keyword>
<evidence type="ECO:0000256" key="5">
    <source>
        <dbReference type="ARBA" id="ARBA00022692"/>
    </source>
</evidence>
<keyword evidence="5 12" id="KW-0812">Transmembrane</keyword>
<evidence type="ECO:0000256" key="13">
    <source>
        <dbReference type="SAM" id="MobiDB-lite"/>
    </source>
</evidence>
<keyword evidence="7" id="KW-0965">Cell junction</keyword>
<dbReference type="Proteomes" id="UP000827092">
    <property type="component" value="Unassembled WGS sequence"/>
</dbReference>
<dbReference type="GO" id="GO:0005886">
    <property type="term" value="C:plasma membrane"/>
    <property type="evidence" value="ECO:0007669"/>
    <property type="project" value="UniProtKB-SubCell"/>
</dbReference>
<name>A0AAV6VCW1_9ARAC</name>
<dbReference type="Pfam" id="PF00876">
    <property type="entry name" value="Innexin"/>
    <property type="match status" value="1"/>
</dbReference>
<keyword evidence="6" id="KW-0303">Gap junction</keyword>
<evidence type="ECO:0000256" key="9">
    <source>
        <dbReference type="ARBA" id="ARBA00023065"/>
    </source>
</evidence>
<feature type="transmembrane region" description="Helical" evidence="12">
    <location>
        <begin position="106"/>
        <end position="123"/>
    </location>
</feature>
<evidence type="ECO:0000313" key="14">
    <source>
        <dbReference type="EMBL" id="KAG8193877.1"/>
    </source>
</evidence>
<evidence type="ECO:0000256" key="7">
    <source>
        <dbReference type="ARBA" id="ARBA00022949"/>
    </source>
</evidence>
<dbReference type="PRINTS" id="PR01262">
    <property type="entry name" value="INNEXIN"/>
</dbReference>
<keyword evidence="15" id="KW-1185">Reference proteome</keyword>
<comment type="similarity">
    <text evidence="12">Belongs to the pannexin family.</text>
</comment>
<dbReference type="EMBL" id="JAFNEN010000113">
    <property type="protein sequence ID" value="KAG8193877.1"/>
    <property type="molecule type" value="Genomic_DNA"/>
</dbReference>
<evidence type="ECO:0000256" key="3">
    <source>
        <dbReference type="ARBA" id="ARBA00022448"/>
    </source>
</evidence>
<keyword evidence="4" id="KW-1003">Cell membrane</keyword>
<dbReference type="GO" id="GO:0005921">
    <property type="term" value="C:gap junction"/>
    <property type="evidence" value="ECO:0007669"/>
    <property type="project" value="UniProtKB-SubCell"/>
</dbReference>
<reference evidence="14 15" key="1">
    <citation type="journal article" date="2022" name="Nat. Ecol. Evol.">
        <title>A masculinizing supergene underlies an exaggerated male reproductive morph in a spider.</title>
        <authorList>
            <person name="Hendrickx F."/>
            <person name="De Corte Z."/>
            <person name="Sonet G."/>
            <person name="Van Belleghem S.M."/>
            <person name="Kostlbacher S."/>
            <person name="Vangestel C."/>
        </authorList>
    </citation>
    <scope>NUCLEOTIDE SEQUENCE [LARGE SCALE GENOMIC DNA]</scope>
    <source>
        <strain evidence="14">W744_W776</strain>
    </source>
</reference>
<accession>A0AAV6VCW1</accession>
<evidence type="ECO:0000256" key="10">
    <source>
        <dbReference type="ARBA" id="ARBA00023136"/>
    </source>
</evidence>
<comment type="function">
    <text evidence="12">Structural component of the gap junctions.</text>
</comment>
<evidence type="ECO:0000256" key="12">
    <source>
        <dbReference type="RuleBase" id="RU010713"/>
    </source>
</evidence>
<keyword evidence="8 12" id="KW-1133">Transmembrane helix</keyword>
<gene>
    <name evidence="12" type="primary">inx</name>
    <name evidence="14" type="ORF">JTE90_011437</name>
</gene>
<dbReference type="AlphaFoldDB" id="A0AAV6VCW1"/>
<evidence type="ECO:0000256" key="1">
    <source>
        <dbReference type="ARBA" id="ARBA00004610"/>
    </source>
</evidence>
<evidence type="ECO:0000256" key="2">
    <source>
        <dbReference type="ARBA" id="ARBA00004651"/>
    </source>
</evidence>
<keyword evidence="11 12" id="KW-0407">Ion channel</keyword>
<dbReference type="PROSITE" id="PS51013">
    <property type="entry name" value="PANNEXIN"/>
    <property type="match status" value="1"/>
</dbReference>
<feature type="transmembrane region" description="Helical" evidence="12">
    <location>
        <begin position="178"/>
        <end position="200"/>
    </location>
</feature>
<evidence type="ECO:0000256" key="8">
    <source>
        <dbReference type="ARBA" id="ARBA00022989"/>
    </source>
</evidence>
<protein>
    <recommendedName>
        <fullName evidence="12">Innexin</fullName>
    </recommendedName>
</protein>